<reference evidence="1 2" key="1">
    <citation type="journal article" date="2014" name="Genome Announc.">
        <title>Draft Genome Sequence of the Boron-Tolerant and Moderately Halotolerant Bacterium Gracilibacillus boraciitolerans JCM 21714T.</title>
        <authorList>
            <person name="Ahmed I."/>
            <person name="Oshima K."/>
            <person name="Suda W."/>
            <person name="Kitamura K."/>
            <person name="Iida T."/>
            <person name="Ohmori Y."/>
            <person name="Fujiwara T."/>
            <person name="Hattori M."/>
            <person name="Ohkuma M."/>
        </authorList>
    </citation>
    <scope>NUCLEOTIDE SEQUENCE [LARGE SCALE GENOMIC DNA]</scope>
    <source>
        <strain evidence="1 2">JCM 21714</strain>
    </source>
</reference>
<dbReference type="STRING" id="1298598.JCM21714_4554"/>
<evidence type="ECO:0000313" key="2">
    <source>
        <dbReference type="Proteomes" id="UP000019102"/>
    </source>
</evidence>
<keyword evidence="2" id="KW-1185">Reference proteome</keyword>
<gene>
    <name evidence="1" type="ORF">JCM21714_4554</name>
</gene>
<dbReference type="AlphaFoldDB" id="W4VQS6"/>
<dbReference type="EMBL" id="BAVS01000050">
    <property type="protein sequence ID" value="GAE95328.1"/>
    <property type="molecule type" value="Genomic_DNA"/>
</dbReference>
<organism evidence="1 2">
    <name type="scientific">Gracilibacillus boraciitolerans JCM 21714</name>
    <dbReference type="NCBI Taxonomy" id="1298598"/>
    <lineage>
        <taxon>Bacteria</taxon>
        <taxon>Bacillati</taxon>
        <taxon>Bacillota</taxon>
        <taxon>Bacilli</taxon>
        <taxon>Bacillales</taxon>
        <taxon>Bacillaceae</taxon>
        <taxon>Gracilibacillus</taxon>
    </lineage>
</organism>
<accession>W4VQS6</accession>
<protein>
    <submittedName>
        <fullName evidence="1">Uncharacterized protein</fullName>
    </submittedName>
</protein>
<dbReference type="eggNOG" id="ENOG502Z8NK">
    <property type="taxonomic scope" value="Bacteria"/>
</dbReference>
<dbReference type="InterPro" id="IPR025548">
    <property type="entry name" value="YfkD"/>
</dbReference>
<name>W4VQS6_9BACI</name>
<evidence type="ECO:0000313" key="1">
    <source>
        <dbReference type="EMBL" id="GAE95328.1"/>
    </source>
</evidence>
<proteinExistence type="predicted"/>
<sequence>MFLGHWPLAYDSVSSEVNWDFQVVNVNEVNNVNGDNKQELYYYQIEEKHVKGALTAKVSQSDQIKQMILQKARSEHDLPLTFHAVVGRETKSSKTYTVPTTKIGRLTATIPAVKDTGKVTIGEVYLELKGSNKEIVIKNVTKQDVGAYLPIANYLTFKFETK</sequence>
<comment type="caution">
    <text evidence="1">The sequence shown here is derived from an EMBL/GenBank/DDBJ whole genome shotgun (WGS) entry which is preliminary data.</text>
</comment>
<dbReference type="Pfam" id="PF14167">
    <property type="entry name" value="YfkD"/>
    <property type="match status" value="1"/>
</dbReference>
<dbReference type="Proteomes" id="UP000019102">
    <property type="component" value="Unassembled WGS sequence"/>
</dbReference>